<reference evidence="1 2" key="1">
    <citation type="submission" date="2017-06" db="EMBL/GenBank/DDBJ databases">
        <authorList>
            <person name="Kim H.J."/>
            <person name="Triplett B.A."/>
        </authorList>
    </citation>
    <scope>NUCLEOTIDE SEQUENCE [LARGE SCALE GENOMIC DNA]</scope>
</reference>
<dbReference type="RefSeq" id="YP_009611902.1">
    <property type="nucleotide sequence ID" value="NC_042013.1"/>
</dbReference>
<dbReference type="GeneID" id="40088240"/>
<dbReference type="PANTHER" id="PTHR21342:SF0">
    <property type="entry name" value="BIFUNCTIONAL NMN ADENYLYLTRANSFERASE_NUDIX HYDROLASE"/>
    <property type="match status" value="1"/>
</dbReference>
<dbReference type="KEGG" id="vg:40088240"/>
<sequence>MASKRIGFAVMRGQPPHIGHLDILTRITRECDTAILGLGSTGNDIDESNPWTQVIRTEMFRNVFGDRLVIIPLEDLPKKDKNRSKNDWVDYVLDMCKKYGYENVTDYYSGSKADAVWYAERFYNEMMVDPMVESYSDLPPFDDEDGFIAPNGEERLLHIIDREKNDCPSATEIRTLISLGEVKEWKKWIPRVNHDIILNTYPKKFIMR</sequence>
<dbReference type="InterPro" id="IPR014729">
    <property type="entry name" value="Rossmann-like_a/b/a_fold"/>
</dbReference>
<evidence type="ECO:0000313" key="2">
    <source>
        <dbReference type="Proteomes" id="UP000223025"/>
    </source>
</evidence>
<proteinExistence type="predicted"/>
<dbReference type="Proteomes" id="UP000223025">
    <property type="component" value="Segment"/>
</dbReference>
<accession>A0A2L0UZR5</accession>
<dbReference type="PANTHER" id="PTHR21342">
    <property type="entry name" value="PHOSPHOPANTETHEINE ADENYLYLTRANSFERASE"/>
    <property type="match status" value="1"/>
</dbReference>
<dbReference type="OrthoDB" id="9613at10239"/>
<evidence type="ECO:0008006" key="3">
    <source>
        <dbReference type="Google" id="ProtNLM"/>
    </source>
</evidence>
<protein>
    <recommendedName>
        <fullName evidence="3">Cytidyltransferase-like domain-containing protein</fullName>
    </recommendedName>
</protein>
<dbReference type="EMBL" id="MF403008">
    <property type="protein sequence ID" value="AUZ95019.1"/>
    <property type="molecule type" value="Genomic_DNA"/>
</dbReference>
<dbReference type="Gene3D" id="3.40.50.620">
    <property type="entry name" value="HUPs"/>
    <property type="match status" value="1"/>
</dbReference>
<organism evidence="1 2">
    <name type="scientific">Agrobacterium phage Atu_ph07</name>
    <dbReference type="NCBI Taxonomy" id="2024264"/>
    <lineage>
        <taxon>Viruses</taxon>
        <taxon>Duplodnaviria</taxon>
        <taxon>Heunggongvirae</taxon>
        <taxon>Uroviricota</taxon>
        <taxon>Caudoviricetes</taxon>
        <taxon>Polybotosvirus</taxon>
        <taxon>Polybotosvirus Atuph07</taxon>
    </lineage>
</organism>
<keyword evidence="2" id="KW-1185">Reference proteome</keyword>
<dbReference type="SUPFAM" id="SSF52374">
    <property type="entry name" value="Nucleotidylyl transferase"/>
    <property type="match status" value="1"/>
</dbReference>
<evidence type="ECO:0000313" key="1">
    <source>
        <dbReference type="EMBL" id="AUZ95019.1"/>
    </source>
</evidence>
<name>A0A2L0UZR5_9CAUD</name>